<dbReference type="HAMAP" id="MF_01878">
    <property type="entry name" value="PTR2_DtpA_subfam"/>
    <property type="match status" value="1"/>
</dbReference>
<dbReference type="Gene3D" id="1.20.1250.20">
    <property type="entry name" value="MFS general substrate transporter like domains"/>
    <property type="match status" value="1"/>
</dbReference>
<comment type="subcellular location">
    <subcellularLocation>
        <location evidence="10">Cell inner membrane</location>
        <topology evidence="10">Multi-pass membrane protein</topology>
    </subcellularLocation>
    <subcellularLocation>
        <location evidence="1">Cell membrane</location>
        <topology evidence="1">Multi-pass membrane protein</topology>
    </subcellularLocation>
</comment>
<name>A0A7H4PLT0_9ENTR</name>
<evidence type="ECO:0000259" key="11">
    <source>
        <dbReference type="PROSITE" id="PS50850"/>
    </source>
</evidence>
<dbReference type="Proteomes" id="UP000254863">
    <property type="component" value="Unassembled WGS sequence"/>
</dbReference>
<evidence type="ECO:0000256" key="7">
    <source>
        <dbReference type="ARBA" id="ARBA00022927"/>
    </source>
</evidence>
<feature type="transmembrane region" description="Helical" evidence="10">
    <location>
        <begin position="303"/>
        <end position="323"/>
    </location>
</feature>
<evidence type="ECO:0000256" key="8">
    <source>
        <dbReference type="ARBA" id="ARBA00022989"/>
    </source>
</evidence>
<dbReference type="PROSITE" id="PS01023">
    <property type="entry name" value="PTR2_2"/>
    <property type="match status" value="1"/>
</dbReference>
<reference evidence="12 13" key="1">
    <citation type="submission" date="2018-06" db="EMBL/GenBank/DDBJ databases">
        <authorList>
            <consortium name="Pathogen Informatics"/>
            <person name="Doyle S."/>
        </authorList>
    </citation>
    <scope>NUCLEOTIDE SEQUENCE [LARGE SCALE GENOMIC DNA]</scope>
    <source>
        <strain evidence="12 13">NCTC11685</strain>
    </source>
</reference>
<feature type="transmembrane region" description="Helical" evidence="10">
    <location>
        <begin position="211"/>
        <end position="232"/>
    </location>
</feature>
<gene>
    <name evidence="10 12" type="primary">dtpA</name>
    <name evidence="12" type="ORF">NCTC11685_06684</name>
</gene>
<feature type="transmembrane region" description="Helical" evidence="10">
    <location>
        <begin position="280"/>
        <end position="297"/>
    </location>
</feature>
<evidence type="ECO:0000256" key="1">
    <source>
        <dbReference type="ARBA" id="ARBA00004651"/>
    </source>
</evidence>
<feature type="transmembrane region" description="Helical" evidence="10">
    <location>
        <begin position="412"/>
        <end position="430"/>
    </location>
</feature>
<dbReference type="PROSITE" id="PS01022">
    <property type="entry name" value="PTR2_1"/>
    <property type="match status" value="1"/>
</dbReference>
<organism evidence="12 13">
    <name type="scientific">Klebsiella michiganensis</name>
    <dbReference type="NCBI Taxonomy" id="1134687"/>
    <lineage>
        <taxon>Bacteria</taxon>
        <taxon>Pseudomonadati</taxon>
        <taxon>Pseudomonadota</taxon>
        <taxon>Gammaproteobacteria</taxon>
        <taxon>Enterobacterales</taxon>
        <taxon>Enterobacteriaceae</taxon>
        <taxon>Klebsiella/Raoultella group</taxon>
        <taxon>Klebsiella</taxon>
    </lineage>
</organism>
<feature type="transmembrane region" description="Helical" evidence="10">
    <location>
        <begin position="173"/>
        <end position="190"/>
    </location>
</feature>
<evidence type="ECO:0000313" key="13">
    <source>
        <dbReference type="Proteomes" id="UP000254863"/>
    </source>
</evidence>
<feature type="transmembrane region" description="Helical" evidence="10">
    <location>
        <begin position="335"/>
        <end position="354"/>
    </location>
</feature>
<dbReference type="InterPro" id="IPR050171">
    <property type="entry name" value="MFS_Transporters"/>
</dbReference>
<feature type="transmembrane region" description="Helical" evidence="10">
    <location>
        <begin position="82"/>
        <end position="107"/>
    </location>
</feature>
<dbReference type="Pfam" id="PF00854">
    <property type="entry name" value="PTR2"/>
    <property type="match status" value="1"/>
</dbReference>
<feature type="transmembrane region" description="Helical" evidence="10">
    <location>
        <begin position="382"/>
        <end position="400"/>
    </location>
</feature>
<evidence type="ECO:0000256" key="5">
    <source>
        <dbReference type="ARBA" id="ARBA00022692"/>
    </source>
</evidence>
<keyword evidence="9 10" id="KW-0472">Membrane</keyword>
<proteinExistence type="inferred from homology"/>
<feature type="transmembrane region" description="Helical" evidence="10">
    <location>
        <begin position="474"/>
        <end position="495"/>
    </location>
</feature>
<evidence type="ECO:0000256" key="4">
    <source>
        <dbReference type="ARBA" id="ARBA00022519"/>
    </source>
</evidence>
<comment type="function">
    <text evidence="10">Proton-dependent permease that transports di- and tripeptides.</text>
</comment>
<feature type="transmembrane region" description="Helical" evidence="10">
    <location>
        <begin position="238"/>
        <end position="259"/>
    </location>
</feature>
<dbReference type="NCBIfam" id="NF007137">
    <property type="entry name" value="PRK09584.1"/>
    <property type="match status" value="1"/>
</dbReference>
<dbReference type="SUPFAM" id="SSF103473">
    <property type="entry name" value="MFS general substrate transporter"/>
    <property type="match status" value="1"/>
</dbReference>
<dbReference type="FunFam" id="1.20.1250.20:FF:000017">
    <property type="entry name" value="Dipeptide and tripeptide permease A"/>
    <property type="match status" value="1"/>
</dbReference>
<protein>
    <recommendedName>
        <fullName evidence="10">Dipeptide and tripeptide permease A</fullName>
    </recommendedName>
</protein>
<keyword evidence="6 10" id="KW-0571">Peptide transport</keyword>
<dbReference type="GO" id="GO:0071916">
    <property type="term" value="F:dipeptide transmembrane transporter activity"/>
    <property type="evidence" value="ECO:0007669"/>
    <property type="project" value="UniProtKB-UniRule"/>
</dbReference>
<dbReference type="InterPro" id="IPR020846">
    <property type="entry name" value="MFS_dom"/>
</dbReference>
<dbReference type="GO" id="GO:0005886">
    <property type="term" value="C:plasma membrane"/>
    <property type="evidence" value="ECO:0007669"/>
    <property type="project" value="UniProtKB-SubCell"/>
</dbReference>
<sequence>MYYAAWNMCNRLLQSYCLKGQDSEHYLPFSLQNNYKGGGLRRLRPEHPPLIWDVKKEVFVSTANNKPTESVSLNAFKQPRSFYLIFSIELWERFGFYGLQGIMAVYLVKQLGMSEADSITLFSSFSALVYGLVAIGGWLGDKVLGTKRVIMLGAIVLAIGYGLVAWSGHDASIVYMGMATIAVGNGLFKANPSSLLSTCYEKNDPRLDGAFTMYYMSVNIGSFFSMLATPWLAAKFGWSVAFALSFVGLVITIVNFAFCQRWVKQYGSKPDFAPVQVGKLLATIVGVVVLIAIATWLLHNQGIARMALGVVALGIIVIFAKEAFAMQGAARRKMIVAFILMLQAIIFFVLYSQMPTSLNFFAIRNVEHSLLGIAFEPEQYQALNPFWIIIGSPILAAIYNKMGDTLPMPMKFAIGMVLCSGAFLVLPLGAKFASDAGIVNVSWLVISYGLQSIGELMISGLGLAMVAQLVPQRLMGFIMGSWFLTTAGANLIGGYVANMMAVPDNVTDPLMSLEVYGRVFLHIGVATGIIAILMLMTAPKLNRMTQDDDKTAKASDTATA</sequence>
<dbReference type="GO" id="GO:0035443">
    <property type="term" value="P:tripeptide transmembrane transport"/>
    <property type="evidence" value="ECO:0007669"/>
    <property type="project" value="UniProtKB-ARBA"/>
</dbReference>
<dbReference type="GO" id="GO:0042937">
    <property type="term" value="F:tripeptide transmembrane transporter activity"/>
    <property type="evidence" value="ECO:0007669"/>
    <property type="project" value="UniProtKB-UniRule"/>
</dbReference>
<evidence type="ECO:0000256" key="3">
    <source>
        <dbReference type="ARBA" id="ARBA00022475"/>
    </source>
</evidence>
<evidence type="ECO:0000256" key="9">
    <source>
        <dbReference type="ARBA" id="ARBA00023136"/>
    </source>
</evidence>
<dbReference type="PANTHER" id="PTHR23517:SF15">
    <property type="entry name" value="PROTON-DEPENDENT OLIGOPEPTIDE FAMILY TRANSPORT PROTEIN"/>
    <property type="match status" value="1"/>
</dbReference>
<dbReference type="InterPro" id="IPR005279">
    <property type="entry name" value="Dipep/tripep_permease"/>
</dbReference>
<dbReference type="EMBL" id="UGMS01000003">
    <property type="protein sequence ID" value="STW79353.1"/>
    <property type="molecule type" value="Genomic_DNA"/>
</dbReference>
<dbReference type="InterPro" id="IPR018456">
    <property type="entry name" value="PTR2_symporter_CS"/>
</dbReference>
<dbReference type="GO" id="GO:0015333">
    <property type="term" value="F:peptide:proton symporter activity"/>
    <property type="evidence" value="ECO:0007669"/>
    <property type="project" value="UniProtKB-UniRule"/>
</dbReference>
<dbReference type="PROSITE" id="PS50850">
    <property type="entry name" value="MFS"/>
    <property type="match status" value="1"/>
</dbReference>
<dbReference type="NCBIfam" id="TIGR00924">
    <property type="entry name" value="yjdL_sub1_fam"/>
    <property type="match status" value="1"/>
</dbReference>
<feature type="transmembrane region" description="Helical" evidence="10">
    <location>
        <begin position="515"/>
        <end position="536"/>
    </location>
</feature>
<evidence type="ECO:0000256" key="6">
    <source>
        <dbReference type="ARBA" id="ARBA00022856"/>
    </source>
</evidence>
<feature type="transmembrane region" description="Helical" evidence="10">
    <location>
        <begin position="119"/>
        <end position="140"/>
    </location>
</feature>
<comment type="caution">
    <text evidence="12">The sequence shown here is derived from an EMBL/GenBank/DDBJ whole genome shotgun (WGS) entry which is preliminary data.</text>
</comment>
<comment type="similarity">
    <text evidence="10">Belongs to the major facilitator superfamily. Proton-dependent oligopeptide transporter (POT/PTR) (TC 2.A.17) family. DtpA subfamily.</text>
</comment>
<keyword evidence="5 10" id="KW-0812">Transmembrane</keyword>
<dbReference type="InterPro" id="IPR000109">
    <property type="entry name" value="POT_fam"/>
</dbReference>
<dbReference type="AlphaFoldDB" id="A0A7H4PLT0"/>
<feature type="transmembrane region" description="Helical" evidence="10">
    <location>
        <begin position="442"/>
        <end position="467"/>
    </location>
</feature>
<evidence type="ECO:0000256" key="10">
    <source>
        <dbReference type="HAMAP-Rule" id="MF_01878"/>
    </source>
</evidence>
<dbReference type="InterPro" id="IPR023517">
    <property type="entry name" value="AA/pep_transptr_DtpA"/>
</dbReference>
<dbReference type="CDD" id="cd17346">
    <property type="entry name" value="MFS_DtpA_like"/>
    <property type="match status" value="1"/>
</dbReference>
<feature type="transmembrane region" description="Helical" evidence="10">
    <location>
        <begin position="149"/>
        <end position="167"/>
    </location>
</feature>
<keyword evidence="2 10" id="KW-0813">Transport</keyword>
<dbReference type="InterPro" id="IPR036259">
    <property type="entry name" value="MFS_trans_sf"/>
</dbReference>
<evidence type="ECO:0000256" key="2">
    <source>
        <dbReference type="ARBA" id="ARBA00022448"/>
    </source>
</evidence>
<keyword evidence="8 10" id="KW-1133">Transmembrane helix</keyword>
<dbReference type="GO" id="GO:0015031">
    <property type="term" value="P:protein transport"/>
    <property type="evidence" value="ECO:0007669"/>
    <property type="project" value="UniProtKB-KW"/>
</dbReference>
<keyword evidence="3 10" id="KW-1003">Cell membrane</keyword>
<keyword evidence="7 10" id="KW-0653">Protein transport</keyword>
<feature type="domain" description="Major facilitator superfamily (MFS) profile" evidence="11">
    <location>
        <begin position="81"/>
        <end position="542"/>
    </location>
</feature>
<keyword evidence="4 10" id="KW-0997">Cell inner membrane</keyword>
<evidence type="ECO:0000313" key="12">
    <source>
        <dbReference type="EMBL" id="STW79353.1"/>
    </source>
</evidence>
<dbReference type="PANTHER" id="PTHR23517">
    <property type="entry name" value="RESISTANCE PROTEIN MDTM, PUTATIVE-RELATED-RELATED"/>
    <property type="match status" value="1"/>
</dbReference>
<accession>A0A7H4PLT0</accession>